<gene>
    <name evidence="2" type="ORF">METZ01_LOCUS479906</name>
</gene>
<evidence type="ECO:0000313" key="2">
    <source>
        <dbReference type="EMBL" id="SVE27052.1"/>
    </source>
</evidence>
<dbReference type="AlphaFoldDB" id="A0A383C4C3"/>
<organism evidence="2">
    <name type="scientific">marine metagenome</name>
    <dbReference type="NCBI Taxonomy" id="408172"/>
    <lineage>
        <taxon>unclassified sequences</taxon>
        <taxon>metagenomes</taxon>
        <taxon>ecological metagenomes</taxon>
    </lineage>
</organism>
<accession>A0A383C4C3</accession>
<dbReference type="EMBL" id="UINC01205740">
    <property type="protein sequence ID" value="SVE27052.1"/>
    <property type="molecule type" value="Genomic_DNA"/>
</dbReference>
<feature type="non-terminal residue" evidence="2">
    <location>
        <position position="1"/>
    </location>
</feature>
<sequence length="25" mass="2619">VQSTSSHVLNSFEKFGNGIVGPASR</sequence>
<name>A0A383C4C3_9ZZZZ</name>
<protein>
    <submittedName>
        <fullName evidence="2">Uncharacterized protein</fullName>
    </submittedName>
</protein>
<reference evidence="2" key="1">
    <citation type="submission" date="2018-05" db="EMBL/GenBank/DDBJ databases">
        <authorList>
            <person name="Lanie J.A."/>
            <person name="Ng W.-L."/>
            <person name="Kazmierczak K.M."/>
            <person name="Andrzejewski T.M."/>
            <person name="Davidsen T.M."/>
            <person name="Wayne K.J."/>
            <person name="Tettelin H."/>
            <person name="Glass J.I."/>
            <person name="Rusch D."/>
            <person name="Podicherti R."/>
            <person name="Tsui H.-C.T."/>
            <person name="Winkler M.E."/>
        </authorList>
    </citation>
    <scope>NUCLEOTIDE SEQUENCE</scope>
</reference>
<evidence type="ECO:0000256" key="1">
    <source>
        <dbReference type="SAM" id="MobiDB-lite"/>
    </source>
</evidence>
<feature type="region of interest" description="Disordered" evidence="1">
    <location>
        <begin position="1"/>
        <end position="25"/>
    </location>
</feature>
<proteinExistence type="predicted"/>
<feature type="non-terminal residue" evidence="2">
    <location>
        <position position="25"/>
    </location>
</feature>